<feature type="region of interest" description="Disordered" evidence="1">
    <location>
        <begin position="466"/>
        <end position="490"/>
    </location>
</feature>
<reference evidence="4" key="1">
    <citation type="submission" date="2016-01" db="EMBL/GenBank/DDBJ databases">
        <authorList>
            <person name="Mcilroy J.S."/>
            <person name="Karst M S."/>
            <person name="Albertsen M."/>
        </authorList>
    </citation>
    <scope>NUCLEOTIDE SEQUENCE</scope>
    <source>
        <strain evidence="4">Cfx-K</strain>
    </source>
</reference>
<keyword evidence="2" id="KW-1133">Transmembrane helix</keyword>
<organism evidence="4 5">
    <name type="scientific">Candidatus Promineifilum breve</name>
    <dbReference type="NCBI Taxonomy" id="1806508"/>
    <lineage>
        <taxon>Bacteria</taxon>
        <taxon>Bacillati</taxon>
        <taxon>Chloroflexota</taxon>
        <taxon>Ardenticatenia</taxon>
        <taxon>Candidatus Promineifilales</taxon>
        <taxon>Candidatus Promineifilaceae</taxon>
        <taxon>Candidatus Promineifilum</taxon>
    </lineage>
</organism>
<proteinExistence type="predicted"/>
<feature type="transmembrane region" description="Helical" evidence="2">
    <location>
        <begin position="26"/>
        <end position="45"/>
    </location>
</feature>
<gene>
    <name evidence="4" type="ORF">CFX0092_A2658</name>
</gene>
<dbReference type="Proteomes" id="UP000215027">
    <property type="component" value="Chromosome I"/>
</dbReference>
<evidence type="ECO:0000259" key="3">
    <source>
        <dbReference type="Pfam" id="PF01145"/>
    </source>
</evidence>
<dbReference type="RefSeq" id="WP_095043857.1">
    <property type="nucleotide sequence ID" value="NZ_LN890655.1"/>
</dbReference>
<dbReference type="EMBL" id="LN890655">
    <property type="protein sequence ID" value="CUS04536.2"/>
    <property type="molecule type" value="Genomic_DNA"/>
</dbReference>
<feature type="compositionally biased region" description="Basic and acidic residues" evidence="1">
    <location>
        <begin position="466"/>
        <end position="476"/>
    </location>
</feature>
<evidence type="ECO:0000313" key="4">
    <source>
        <dbReference type="EMBL" id="CUS04536.2"/>
    </source>
</evidence>
<accession>A0A160T3E8</accession>
<sequence>MSTAAPPRRPAAPRARPTLPWPSVNWPWLVLALIFIGYWLFVSRLERVDAAVVLARFFVPGLPPSQAVLVPFNPVAVWLVELFHPRVLRHLIPIIVGWRLAVEAAISLMQVLYHCPDRPLAAKVLGRQRRNRVSATDSVYTALPDKLAADREQPILAEKSAQDREQSLLLRIGGPARVHVPNGYAAVTERNARFMRVLRPGVHDLGRFEYLQAVVDLQPQDRTAKDVKVLTREGIPLQADVGLTFRVDPGNTQATPKTPFPYREEAVRELAYAGAVEANSKMRSWTQGPIGQVRGALASWVAENTLDSLLANPDSSDAHALLTEEVLKRAWAGMPKEIKPLRVRVSSLTPPLEVRDQLTKMWLNNQDAEYVLARAKGLAPLMEEEEVARIDAEIAMIQAIEDSIRHTRQEVGPNLSSYILALRLMEALRRMFNYSADSIQNAGGESHRELGQGAVAQLQAEVERVDERLADMEEQLRPPSSPNFRPSTNG</sequence>
<evidence type="ECO:0000256" key="1">
    <source>
        <dbReference type="SAM" id="MobiDB-lite"/>
    </source>
</evidence>
<dbReference type="InterPro" id="IPR001107">
    <property type="entry name" value="Band_7"/>
</dbReference>
<dbReference type="AlphaFoldDB" id="A0A160T3E8"/>
<keyword evidence="2" id="KW-0812">Transmembrane</keyword>
<name>A0A160T3E8_9CHLR</name>
<protein>
    <recommendedName>
        <fullName evidence="3">Band 7 domain-containing protein</fullName>
    </recommendedName>
</protein>
<evidence type="ECO:0000313" key="5">
    <source>
        <dbReference type="Proteomes" id="UP000215027"/>
    </source>
</evidence>
<dbReference type="Pfam" id="PF01145">
    <property type="entry name" value="Band_7"/>
    <property type="match status" value="1"/>
</dbReference>
<keyword evidence="5" id="KW-1185">Reference proteome</keyword>
<evidence type="ECO:0000256" key="2">
    <source>
        <dbReference type="SAM" id="Phobius"/>
    </source>
</evidence>
<keyword evidence="2" id="KW-0472">Membrane</keyword>
<dbReference type="KEGG" id="pbf:CFX0092_A2658"/>
<feature type="domain" description="Band 7" evidence="3">
    <location>
        <begin position="180"/>
        <end position="378"/>
    </location>
</feature>